<dbReference type="PANTHER" id="PTHR43366">
    <property type="entry name" value="PYRUVATE SYNTHASE SUBUNIT PORC"/>
    <property type="match status" value="1"/>
</dbReference>
<dbReference type="SUPFAM" id="SSF53323">
    <property type="entry name" value="Pyruvate-ferredoxin oxidoreductase, PFOR, domain III"/>
    <property type="match status" value="1"/>
</dbReference>
<organism evidence="3">
    <name type="scientific">marine sediment metagenome</name>
    <dbReference type="NCBI Taxonomy" id="412755"/>
    <lineage>
        <taxon>unclassified sequences</taxon>
        <taxon>metagenomes</taxon>
        <taxon>ecological metagenomes</taxon>
    </lineage>
</organism>
<keyword evidence="1" id="KW-0560">Oxidoreductase</keyword>
<evidence type="ECO:0000256" key="1">
    <source>
        <dbReference type="ARBA" id="ARBA00023002"/>
    </source>
</evidence>
<sequence length="191" mass="20863">MMSLMTEIRWHGRAGQGVVTAGELLAEVAMEEGKFFQSFPEYGAERMGAPLKSYTRISDQPIELHCPILEPSIVIVVNPNLLGVVPLTQGLDPQGTIIINTDDPPAAIRGRLGFDGGQVWCVNASKIAREELRRDIPSTMMLAVLARATGIIALEVTKEVAREKLGARLRPEVVEANVRALQRAYDECVEG</sequence>
<reference evidence="3" key="1">
    <citation type="journal article" date="2014" name="Front. Microbiol.">
        <title>High frequency of phylogenetically diverse reductive dehalogenase-homologous genes in deep subseafloor sedimentary metagenomes.</title>
        <authorList>
            <person name="Kawai M."/>
            <person name="Futagami T."/>
            <person name="Toyoda A."/>
            <person name="Takaki Y."/>
            <person name="Nishi S."/>
            <person name="Hori S."/>
            <person name="Arai W."/>
            <person name="Tsubouchi T."/>
            <person name="Morono Y."/>
            <person name="Uchiyama I."/>
            <person name="Ito T."/>
            <person name="Fujiyama A."/>
            <person name="Inagaki F."/>
            <person name="Takami H."/>
        </authorList>
    </citation>
    <scope>NUCLEOTIDE SEQUENCE</scope>
    <source>
        <strain evidence="3">Expedition CK06-06</strain>
    </source>
</reference>
<feature type="domain" description="Pyruvate/ketoisovalerate oxidoreductase catalytic" evidence="2">
    <location>
        <begin position="14"/>
        <end position="186"/>
    </location>
</feature>
<dbReference type="InterPro" id="IPR002869">
    <property type="entry name" value="Pyrv_flavodox_OxRed_cen"/>
</dbReference>
<evidence type="ECO:0000313" key="3">
    <source>
        <dbReference type="EMBL" id="GAF80386.1"/>
    </source>
</evidence>
<evidence type="ECO:0000259" key="2">
    <source>
        <dbReference type="Pfam" id="PF01558"/>
    </source>
</evidence>
<proteinExistence type="predicted"/>
<dbReference type="AlphaFoldDB" id="X0SZ21"/>
<dbReference type="EMBL" id="BARS01009846">
    <property type="protein sequence ID" value="GAF80386.1"/>
    <property type="molecule type" value="Genomic_DNA"/>
</dbReference>
<dbReference type="InterPro" id="IPR051626">
    <property type="entry name" value="Oxidoreductase_gamma_subunit"/>
</dbReference>
<comment type="caution">
    <text evidence="3">The sequence shown here is derived from an EMBL/GenBank/DDBJ whole genome shotgun (WGS) entry which is preliminary data.</text>
</comment>
<dbReference type="Pfam" id="PF01558">
    <property type="entry name" value="POR"/>
    <property type="match status" value="1"/>
</dbReference>
<protein>
    <recommendedName>
        <fullName evidence="2">Pyruvate/ketoisovalerate oxidoreductase catalytic domain-containing protein</fullName>
    </recommendedName>
</protein>
<dbReference type="InterPro" id="IPR019752">
    <property type="entry name" value="Pyrv/ketoisovalerate_OxRed_cat"/>
</dbReference>
<accession>X0SZ21</accession>
<gene>
    <name evidence="3" type="ORF">S01H1_18414</name>
</gene>
<dbReference type="GO" id="GO:0016625">
    <property type="term" value="F:oxidoreductase activity, acting on the aldehyde or oxo group of donors, iron-sulfur protein as acceptor"/>
    <property type="evidence" value="ECO:0007669"/>
    <property type="project" value="InterPro"/>
</dbReference>
<dbReference type="Gene3D" id="3.40.920.10">
    <property type="entry name" value="Pyruvate-ferredoxin oxidoreductase, PFOR, domain III"/>
    <property type="match status" value="1"/>
</dbReference>
<dbReference type="InterPro" id="IPR011894">
    <property type="entry name" value="PorC_KorC"/>
</dbReference>
<dbReference type="PANTHER" id="PTHR43366:SF1">
    <property type="entry name" value="PYRUVATE SYNTHASE SUBUNIT PORC"/>
    <property type="match status" value="1"/>
</dbReference>
<name>X0SZ21_9ZZZZ</name>
<dbReference type="NCBIfam" id="TIGR02175">
    <property type="entry name" value="PorC_KorC"/>
    <property type="match status" value="1"/>
</dbReference>